<name>A0A671LWB9_9TELE</name>
<dbReference type="SUPFAM" id="SSF57667">
    <property type="entry name" value="beta-beta-alpha zinc fingers"/>
    <property type="match status" value="5"/>
</dbReference>
<feature type="domain" description="C2H2-type" evidence="7">
    <location>
        <begin position="387"/>
        <end position="415"/>
    </location>
</feature>
<keyword evidence="2" id="KW-0677">Repeat</keyword>
<feature type="domain" description="C2H2-type" evidence="7">
    <location>
        <begin position="511"/>
        <end position="539"/>
    </location>
</feature>
<feature type="region of interest" description="Disordered" evidence="6">
    <location>
        <begin position="413"/>
        <end position="458"/>
    </location>
</feature>
<feature type="domain" description="C2H2-type" evidence="7">
    <location>
        <begin position="175"/>
        <end position="198"/>
    </location>
</feature>
<dbReference type="InterPro" id="IPR013087">
    <property type="entry name" value="Znf_C2H2_type"/>
</dbReference>
<feature type="region of interest" description="Disordered" evidence="6">
    <location>
        <begin position="326"/>
        <end position="350"/>
    </location>
</feature>
<feature type="domain" description="C2H2-type" evidence="7">
    <location>
        <begin position="119"/>
        <end position="146"/>
    </location>
</feature>
<feature type="compositionally biased region" description="Basic and acidic residues" evidence="6">
    <location>
        <begin position="420"/>
        <end position="435"/>
    </location>
</feature>
<dbReference type="AlphaFoldDB" id="A0A671LWB9"/>
<feature type="domain" description="C2H2-type" evidence="7">
    <location>
        <begin position="221"/>
        <end position="244"/>
    </location>
</feature>
<proteinExistence type="predicted"/>
<evidence type="ECO:0000313" key="8">
    <source>
        <dbReference type="Ensembl" id="ENSSANP00000024789.1"/>
    </source>
</evidence>
<keyword evidence="9" id="KW-1185">Reference proteome</keyword>
<sequence length="587" mass="67072">MMAYSMDSIQELSGGDAFICTECGEGFSQYTKLVEHMAIHGLTEIFSSDGLSFSNGSCINTSIEVALHENGMLTVVDQSVLSNFTFLFGKPSSKSLWCQPPNQEALTSSKIPEKEYTQFKCERCEQVFKTPKSLQLHQQYRALEKGFKCTLCCMVFNDRESLQSHLQTHAHERFYSCGHCGKRFLRQETILSHQKQWHRSVGSKTLSRSEENRGNNMDRSYPCKICGLRFFWLSDLQSHLNSHSRISRPSSDVTQKQEMLGEEESKKNVSNSLNELCRCGLCGEHFNQISDLREHHKTQHPDEVEVKDSSGLPAKMKRQYHSVMRQMVTKQQKQRVDPLRSSIRGRPRGVSRANFSGKIFSCKLCHCVFLHSSSLSRHMRYHKGTLHACVYCGRHFPQRCDVTRHVAMYHSSALQPKAPGESKTEHEVKNHEQEPVKASTQTKSDSKQEELEEENQPASKTDYLLLGSPYKGTYKTRMKYKCKECCRVFGLLSVYRRHVYYHKRSPCKVLLSCPLCPSRFTFLSALDRHLEYHHKGDSKNDGTKPPETNIVDSKSQQGEADAEKPNKNADNGMSLEIVNESTECSQT</sequence>
<feature type="region of interest" description="Disordered" evidence="6">
    <location>
        <begin position="534"/>
        <end position="587"/>
    </location>
</feature>
<feature type="domain" description="C2H2-type" evidence="7">
    <location>
        <begin position="147"/>
        <end position="174"/>
    </location>
</feature>
<evidence type="ECO:0000256" key="2">
    <source>
        <dbReference type="ARBA" id="ARBA00022737"/>
    </source>
</evidence>
<feature type="region of interest" description="Disordered" evidence="6">
    <location>
        <begin position="242"/>
        <end position="267"/>
    </location>
</feature>
<dbReference type="Pfam" id="PF00096">
    <property type="entry name" value="zf-C2H2"/>
    <property type="match status" value="2"/>
</dbReference>
<dbReference type="GO" id="GO:0008270">
    <property type="term" value="F:zinc ion binding"/>
    <property type="evidence" value="ECO:0007669"/>
    <property type="project" value="UniProtKB-KW"/>
</dbReference>
<dbReference type="InterPro" id="IPR036236">
    <property type="entry name" value="Znf_C2H2_sf"/>
</dbReference>
<feature type="domain" description="C2H2-type" evidence="7">
    <location>
        <begin position="480"/>
        <end position="502"/>
    </location>
</feature>
<accession>A0A671LWB9</accession>
<evidence type="ECO:0000256" key="5">
    <source>
        <dbReference type="PROSITE-ProRule" id="PRU00042"/>
    </source>
</evidence>
<reference evidence="8" key="1">
    <citation type="submission" date="2025-08" db="UniProtKB">
        <authorList>
            <consortium name="Ensembl"/>
        </authorList>
    </citation>
    <scope>IDENTIFICATION</scope>
</reference>
<feature type="domain" description="C2H2-type" evidence="7">
    <location>
        <begin position="277"/>
        <end position="305"/>
    </location>
</feature>
<dbReference type="Ensembl" id="ENSSANT00000026404.1">
    <property type="protein sequence ID" value="ENSSANP00000024789.1"/>
    <property type="gene ID" value="ENSSANG00000012768.1"/>
</dbReference>
<gene>
    <name evidence="8" type="primary">LOC107657669</name>
</gene>
<dbReference type="Gene3D" id="3.30.160.60">
    <property type="entry name" value="Classic Zinc Finger"/>
    <property type="match status" value="5"/>
</dbReference>
<dbReference type="PROSITE" id="PS50157">
    <property type="entry name" value="ZINC_FINGER_C2H2_2"/>
    <property type="match status" value="10"/>
</dbReference>
<feature type="domain" description="C2H2-type" evidence="7">
    <location>
        <begin position="360"/>
        <end position="387"/>
    </location>
</feature>
<evidence type="ECO:0000256" key="1">
    <source>
        <dbReference type="ARBA" id="ARBA00022723"/>
    </source>
</evidence>
<organism evidence="8 9">
    <name type="scientific">Sinocyclocheilus anshuiensis</name>
    <dbReference type="NCBI Taxonomy" id="1608454"/>
    <lineage>
        <taxon>Eukaryota</taxon>
        <taxon>Metazoa</taxon>
        <taxon>Chordata</taxon>
        <taxon>Craniata</taxon>
        <taxon>Vertebrata</taxon>
        <taxon>Euteleostomi</taxon>
        <taxon>Actinopterygii</taxon>
        <taxon>Neopterygii</taxon>
        <taxon>Teleostei</taxon>
        <taxon>Ostariophysi</taxon>
        <taxon>Cypriniformes</taxon>
        <taxon>Cyprinidae</taxon>
        <taxon>Cyprininae</taxon>
        <taxon>Sinocyclocheilus</taxon>
    </lineage>
</organism>
<dbReference type="SMART" id="SM00355">
    <property type="entry name" value="ZnF_C2H2"/>
    <property type="match status" value="10"/>
</dbReference>
<keyword evidence="3 5" id="KW-0863">Zinc-finger</keyword>
<keyword evidence="4" id="KW-0862">Zinc</keyword>
<dbReference type="PANTHER" id="PTHR24379">
    <property type="entry name" value="KRAB AND ZINC FINGER DOMAIN-CONTAINING"/>
    <property type="match status" value="1"/>
</dbReference>
<keyword evidence="1" id="KW-0479">Metal-binding</keyword>
<evidence type="ECO:0000259" key="7">
    <source>
        <dbReference type="PROSITE" id="PS50157"/>
    </source>
</evidence>
<dbReference type="Pfam" id="PF12874">
    <property type="entry name" value="zf-met"/>
    <property type="match status" value="1"/>
</dbReference>
<protein>
    <submittedName>
        <fullName evidence="8">Zinc finger protein 91-like</fullName>
    </submittedName>
</protein>
<reference evidence="8" key="2">
    <citation type="submission" date="2025-09" db="UniProtKB">
        <authorList>
            <consortium name="Ensembl"/>
        </authorList>
    </citation>
    <scope>IDENTIFICATION</scope>
</reference>
<feature type="compositionally biased region" description="Basic and acidic residues" evidence="6">
    <location>
        <begin position="534"/>
        <end position="544"/>
    </location>
</feature>
<dbReference type="PANTHER" id="PTHR24379:SF121">
    <property type="entry name" value="C2H2-TYPE DOMAIN-CONTAINING PROTEIN"/>
    <property type="match status" value="1"/>
</dbReference>
<evidence type="ECO:0000256" key="3">
    <source>
        <dbReference type="ARBA" id="ARBA00022771"/>
    </source>
</evidence>
<dbReference type="PROSITE" id="PS00028">
    <property type="entry name" value="ZINC_FINGER_C2H2_1"/>
    <property type="match status" value="9"/>
</dbReference>
<feature type="compositionally biased region" description="Polar residues" evidence="6">
    <location>
        <begin position="242"/>
        <end position="257"/>
    </location>
</feature>
<evidence type="ECO:0000256" key="6">
    <source>
        <dbReference type="SAM" id="MobiDB-lite"/>
    </source>
</evidence>
<evidence type="ECO:0000313" key="9">
    <source>
        <dbReference type="Proteomes" id="UP000472260"/>
    </source>
</evidence>
<evidence type="ECO:0000256" key="4">
    <source>
        <dbReference type="ARBA" id="ARBA00022833"/>
    </source>
</evidence>
<feature type="domain" description="C2H2-type" evidence="7">
    <location>
        <begin position="18"/>
        <end position="40"/>
    </location>
</feature>
<dbReference type="Proteomes" id="UP000472260">
    <property type="component" value="Unassembled WGS sequence"/>
</dbReference>
<dbReference type="FunFam" id="3.30.160.60:FF:000100">
    <property type="entry name" value="Zinc finger 45-like"/>
    <property type="match status" value="1"/>
</dbReference>